<reference evidence="1" key="1">
    <citation type="submission" date="2015-07" db="EMBL/GenBank/DDBJ databases">
        <title>Adaptation to a free-living lifestyle via gene acquisitions in the diplomonad Trepomonas sp. PC1.</title>
        <authorList>
            <person name="Xu F."/>
            <person name="Jerlstrom-Hultqvist J."/>
            <person name="Kolisko M."/>
            <person name="Simpson A.G.B."/>
            <person name="Roger A.J."/>
            <person name="Svard S.G."/>
            <person name="Andersson J.O."/>
        </authorList>
    </citation>
    <scope>NUCLEOTIDE SEQUENCE</scope>
    <source>
        <strain evidence="1">PC1</strain>
    </source>
</reference>
<sequence>SLQAYTQLYSQFGTSYQNGEDEIKRNAADLCNQLLSHLVTVQARIHANWGIFQDLVDDFMCSVADCKGTNEIYKQCFNYFFGQQRFSRAAGVKFHQAQQLIQQINQCCKYKSEQSEVKIVNLLQQVVKSLALSLTCVQLNQQQQAEWKFTVQGSQKYLLNQLESKIQYLLNQQDSDKVLSQQRQEEINELNKQLMKLNQQHIPQQLSVHSLTEIQCQFVQWDSIFQLSVQQQGQCIQGSLSQNQTILKLQPSAAAVLTPFQIYQALASRGDIDQALTLAKHFKFSTSLLIQFIVKQIIFVLSHEKIQYRQKMRLSLQQSRQLMHSLINEANLNQLNLNQQEIEELKICFKLLNNVLLLNQFNGHAQLLVFSQTQESEVVAAAMVACSELPSDAQKSTFRRFRELLQNDQFALDGQASMKIQQLFMINPAQYSQQDVVYQPAVKIMPKEQHPKAQKNFDLNIHDLSDKKANQVKEKFQADLKINNQIPMKIEPMKAPKAAQQFNFNNPVQVNEKPKITVGLNQPKVQVQAPQVGANMFGGILKNAGAPTGPKK</sequence>
<accession>A0A146K8W2</accession>
<dbReference type="AlphaFoldDB" id="A0A146K8W2"/>
<gene>
    <name evidence="1" type="ORF">TPC1_15723</name>
</gene>
<name>A0A146K8W2_9EUKA</name>
<feature type="non-terminal residue" evidence="1">
    <location>
        <position position="552"/>
    </location>
</feature>
<evidence type="ECO:0000313" key="1">
    <source>
        <dbReference type="EMBL" id="JAP92364.1"/>
    </source>
</evidence>
<protein>
    <submittedName>
        <fullName evidence="1">Uncharacterized protein</fullName>
    </submittedName>
</protein>
<organism evidence="1">
    <name type="scientific">Trepomonas sp. PC1</name>
    <dbReference type="NCBI Taxonomy" id="1076344"/>
    <lineage>
        <taxon>Eukaryota</taxon>
        <taxon>Metamonada</taxon>
        <taxon>Diplomonadida</taxon>
        <taxon>Hexamitidae</taxon>
        <taxon>Hexamitinae</taxon>
        <taxon>Trepomonas</taxon>
    </lineage>
</organism>
<dbReference type="EMBL" id="GDID01004242">
    <property type="protein sequence ID" value="JAP92364.1"/>
    <property type="molecule type" value="Transcribed_RNA"/>
</dbReference>
<feature type="non-terminal residue" evidence="1">
    <location>
        <position position="1"/>
    </location>
</feature>
<proteinExistence type="predicted"/>